<reference evidence="7 8" key="1">
    <citation type="journal article" date="2019" name="Appl. Environ. Microbiol.">
        <title>Clostridium scindens ATCC 35704: integration of nutritional requirements, the complete genome sequence, and global transcriptional responses to bile acids.</title>
        <authorList>
            <person name="Devendran S."/>
            <person name="Shrestha R."/>
            <person name="Alves J.M.P."/>
            <person name="Wolf P.G."/>
            <person name="Ly L."/>
            <person name="Hernandez A.G."/>
            <person name="Mendez-Garcia C."/>
            <person name="Inboden A."/>
            <person name="Wiley J."/>
            <person name="Paul O."/>
            <person name="Allen A."/>
            <person name="Springer E."/>
            <person name="Wright C.L."/>
            <person name="Fields C.J."/>
            <person name="Daniel S.L."/>
            <person name="Ridlon J.M."/>
        </authorList>
    </citation>
    <scope>NUCLEOTIDE SEQUENCE [LARGE SCALE GENOMIC DNA]</scope>
    <source>
        <strain evidence="7 8">ATCC 35704</strain>
    </source>
</reference>
<dbReference type="SMART" id="SM00902">
    <property type="entry name" value="Fe_hyd_SSU"/>
    <property type="match status" value="1"/>
</dbReference>
<dbReference type="RefSeq" id="WP_004607406.1">
    <property type="nucleotide sequence ID" value="NZ_CP036170.1"/>
</dbReference>
<dbReference type="SUPFAM" id="SSF57802">
    <property type="entry name" value="Rubredoxin-like"/>
    <property type="match status" value="2"/>
</dbReference>
<dbReference type="Gene3D" id="3.30.70.20">
    <property type="match status" value="1"/>
</dbReference>
<dbReference type="InterPro" id="IPR017900">
    <property type="entry name" value="4Fe4S_Fe_S_CS"/>
</dbReference>
<dbReference type="eggNOG" id="COG1592">
    <property type="taxonomic scope" value="Bacteria"/>
</dbReference>
<dbReference type="InterPro" id="IPR004108">
    <property type="entry name" value="Fe_hydrogenase_lsu_C"/>
</dbReference>
<keyword evidence="4" id="KW-0249">Electron transport</keyword>
<dbReference type="InterPro" id="IPR012347">
    <property type="entry name" value="Ferritin-like"/>
</dbReference>
<dbReference type="eggNOG" id="COG4624">
    <property type="taxonomic scope" value="Bacteria"/>
</dbReference>
<organism evidence="7 8">
    <name type="scientific">Clostridium scindens (strain ATCC 35704 / DSM 5676 / VPI 13733 / 19)</name>
    <dbReference type="NCBI Taxonomy" id="411468"/>
    <lineage>
        <taxon>Bacteria</taxon>
        <taxon>Bacillati</taxon>
        <taxon>Bacillota</taxon>
        <taxon>Clostridia</taxon>
        <taxon>Lachnospirales</taxon>
        <taxon>Lachnospiraceae</taxon>
    </lineage>
</organism>
<dbReference type="InterPro" id="IPR013352">
    <property type="entry name" value="Fe_hydrogenase_subset"/>
</dbReference>
<dbReference type="CDD" id="cd01041">
    <property type="entry name" value="Rubrerythrin"/>
    <property type="match status" value="1"/>
</dbReference>
<dbReference type="Pfam" id="PF00037">
    <property type="entry name" value="Fer4"/>
    <property type="match status" value="1"/>
</dbReference>
<dbReference type="Pfam" id="PF21349">
    <property type="entry name" value="RUBY_RBDX"/>
    <property type="match status" value="2"/>
</dbReference>
<dbReference type="InterPro" id="IPR003149">
    <property type="entry name" value="Fe_hydrogenase_ssu"/>
</dbReference>
<evidence type="ECO:0000256" key="6">
    <source>
        <dbReference type="ARBA" id="ARBA00023014"/>
    </source>
</evidence>
<evidence type="ECO:0000256" key="4">
    <source>
        <dbReference type="ARBA" id="ARBA00022982"/>
    </source>
</evidence>
<dbReference type="SUPFAM" id="SSF53920">
    <property type="entry name" value="Fe-only hydrogenase"/>
    <property type="match status" value="1"/>
</dbReference>
<dbReference type="InterPro" id="IPR009040">
    <property type="entry name" value="Ferritin-like_diiron"/>
</dbReference>
<dbReference type="Pfam" id="PF02906">
    <property type="entry name" value="Fe_hyd_lg_C"/>
    <property type="match status" value="1"/>
</dbReference>
<keyword evidence="6" id="KW-0411">Iron-sulfur</keyword>
<dbReference type="GeneID" id="62694864"/>
<dbReference type="InterPro" id="IPR003251">
    <property type="entry name" value="Rr_diiron-bd_dom"/>
</dbReference>
<sequence>MHHKYTEIRIPIEADNPAIQRHEDLCIKCGQCRQVCEREIGVGRLYDLVSTKDTAICIHCGQCANVCPVNSITEVYEYGEVKEAIKDPDKIVIFSTSPSVRVGLGETFGMAPGSFVEGKMVAALRALGADYVLDTNFSADLTIMEEASELVERITEKKKPLPQFTSCCPAWVKFAETFYPELLPNISSAKSPIGMQGPTIKTYFAKKNNIDPKKIVNVAVTPCTAKKFEIRRGEMNISAKANGSEGMRDMDHVITTRELAMWLKEEGIDIGVLEDEAYDSLMGPASGAGVIFGNTGGVMEAAARTAYYLVTGENPPSDYLCLEPVRGMEGVREATVEMGGLPIRLAVIHGTENARTFIEQMKKEDKSYDFIEVMTCKGGCIGGGGQPKTQVPMTDEVRKARIESLYAKDAKMTLRYSHENPDIKRVYSEFYGKPLSQAAEEMLHTSYYSRAEDLGPEGMVLKEFTKPAWEQDKENNEANQEKEEKENKTMTKFRCTVCGYIHEGENPPAACPVCKVGPEKFEKLEEAAKASGRYAGTKTEKNLMEAFAGESQARNKYSFFAEIAKQEGMEQTAAIFMETAEQERQHAKMWFAEWHGLGDTADNLQSAADGENEEWTQMYARMAKEAREEGFEDLAVKFENVAKVEAAHEKRYLKILDTLKNELTFKGNAPLGWKCRQCGYIHEGEEAPEVCPTCGYPKAYFERKVENY</sequence>
<evidence type="ECO:0000313" key="8">
    <source>
        <dbReference type="Proteomes" id="UP000289664"/>
    </source>
</evidence>
<dbReference type="Gene3D" id="3.40.950.10">
    <property type="entry name" value="Fe-only Hydrogenase (Larger Subunit), Chain L, domain 3"/>
    <property type="match status" value="1"/>
</dbReference>
<evidence type="ECO:0000256" key="3">
    <source>
        <dbReference type="ARBA" id="ARBA00022723"/>
    </source>
</evidence>
<dbReference type="PROSITE" id="PS50905">
    <property type="entry name" value="FERRITIN_LIKE"/>
    <property type="match status" value="1"/>
</dbReference>
<dbReference type="InterPro" id="IPR048574">
    <property type="entry name" value="RUBY_RBDX"/>
</dbReference>
<dbReference type="AlphaFoldDB" id="B0NFT8"/>
<dbReference type="PROSITE" id="PS50903">
    <property type="entry name" value="RUBREDOXIN_LIKE"/>
    <property type="match status" value="2"/>
</dbReference>
<dbReference type="eggNOG" id="COG1146">
    <property type="taxonomic scope" value="Bacteria"/>
</dbReference>
<dbReference type="InterPro" id="IPR009016">
    <property type="entry name" value="Fe_hydrogenase"/>
</dbReference>
<dbReference type="Gene3D" id="4.10.260.20">
    <property type="entry name" value="Iron hydrogenase, small subunit"/>
    <property type="match status" value="1"/>
</dbReference>
<proteinExistence type="predicted"/>
<dbReference type="Gene3D" id="1.20.1260.10">
    <property type="match status" value="1"/>
</dbReference>
<evidence type="ECO:0000313" key="7">
    <source>
        <dbReference type="EMBL" id="QBF73267.1"/>
    </source>
</evidence>
<keyword evidence="2" id="KW-0813">Transport</keyword>
<dbReference type="InterPro" id="IPR017896">
    <property type="entry name" value="4Fe4S_Fe-S-bd"/>
</dbReference>
<dbReference type="Gene3D" id="3.40.50.1780">
    <property type="match status" value="1"/>
</dbReference>
<comment type="cofactor">
    <cofactor evidence="1">
        <name>Fe(3+)</name>
        <dbReference type="ChEBI" id="CHEBI:29034"/>
    </cofactor>
</comment>
<dbReference type="PROSITE" id="PS00198">
    <property type="entry name" value="4FE4S_FER_1"/>
    <property type="match status" value="1"/>
</dbReference>
<dbReference type="SUPFAM" id="SSF47240">
    <property type="entry name" value="Ferritin-like"/>
    <property type="match status" value="1"/>
</dbReference>
<dbReference type="PANTHER" id="PTHR11615">
    <property type="entry name" value="NITRATE, FORMATE, IRON DEHYDROGENASE"/>
    <property type="match status" value="1"/>
</dbReference>
<dbReference type="KEGG" id="csci:HDCHBGLK_00634"/>
<dbReference type="GO" id="GO:0051536">
    <property type="term" value="F:iron-sulfur cluster binding"/>
    <property type="evidence" value="ECO:0007669"/>
    <property type="project" value="UniProtKB-KW"/>
</dbReference>
<dbReference type="SUPFAM" id="SSF54862">
    <property type="entry name" value="4Fe-4S ferredoxins"/>
    <property type="match status" value="1"/>
</dbReference>
<keyword evidence="3" id="KW-0479">Metal-binding</keyword>
<dbReference type="EMBL" id="CP036170">
    <property type="protein sequence ID" value="QBF73267.1"/>
    <property type="molecule type" value="Genomic_DNA"/>
</dbReference>
<dbReference type="GO" id="GO:0008901">
    <property type="term" value="F:ferredoxin hydrogenase activity"/>
    <property type="evidence" value="ECO:0007669"/>
    <property type="project" value="UniProtKB-EC"/>
</dbReference>
<dbReference type="NCBIfam" id="TIGR02512">
    <property type="entry name" value="FeFe_hydrog_A"/>
    <property type="match status" value="1"/>
</dbReference>
<dbReference type="Pfam" id="PF02256">
    <property type="entry name" value="Fe_hyd_SSU"/>
    <property type="match status" value="1"/>
</dbReference>
<dbReference type="InterPro" id="IPR036991">
    <property type="entry name" value="Fe_hydrogenase_ssu_sf"/>
</dbReference>
<dbReference type="InterPro" id="IPR009078">
    <property type="entry name" value="Ferritin-like_SF"/>
</dbReference>
<dbReference type="GO" id="GO:0005506">
    <property type="term" value="F:iron ion binding"/>
    <property type="evidence" value="ECO:0007669"/>
    <property type="project" value="InterPro"/>
</dbReference>
<dbReference type="InterPro" id="IPR024934">
    <property type="entry name" value="Rubredoxin-like_dom"/>
</dbReference>
<protein>
    <submittedName>
        <fullName evidence="7">Iron hydrogenase 1</fullName>
        <ecNumber evidence="7">1.12.7.2</ecNumber>
    </submittedName>
</protein>
<dbReference type="CDD" id="cd00729">
    <property type="entry name" value="rubredoxin_SM"/>
    <property type="match status" value="2"/>
</dbReference>
<dbReference type="Gene3D" id="2.20.28.10">
    <property type="match status" value="2"/>
</dbReference>
<dbReference type="InterPro" id="IPR050340">
    <property type="entry name" value="Cytosolic_Fe-S_CAF"/>
</dbReference>
<gene>
    <name evidence="7" type="ORF">HDCHBGLK_00634</name>
</gene>
<evidence type="ECO:0000256" key="5">
    <source>
        <dbReference type="ARBA" id="ARBA00023004"/>
    </source>
</evidence>
<accession>B0NFT8</accession>
<dbReference type="Pfam" id="PF02915">
    <property type="entry name" value="Rubrerythrin"/>
    <property type="match status" value="1"/>
</dbReference>
<evidence type="ECO:0000256" key="1">
    <source>
        <dbReference type="ARBA" id="ARBA00001965"/>
    </source>
</evidence>
<dbReference type="PROSITE" id="PS51379">
    <property type="entry name" value="4FE4S_FER_2"/>
    <property type="match status" value="2"/>
</dbReference>
<dbReference type="Proteomes" id="UP000289664">
    <property type="component" value="Chromosome"/>
</dbReference>
<dbReference type="EC" id="1.12.7.2" evidence="7"/>
<dbReference type="InterPro" id="IPR052364">
    <property type="entry name" value="Rubrerythrin"/>
</dbReference>
<dbReference type="STRING" id="411468.CLOSCI_02335"/>
<dbReference type="HOGENOM" id="CLU_018240_3_0_9"/>
<keyword evidence="7" id="KW-0560">Oxidoreductase</keyword>
<keyword evidence="5" id="KW-0408">Iron</keyword>
<dbReference type="OrthoDB" id="9805142at2"/>
<evidence type="ECO:0000256" key="2">
    <source>
        <dbReference type="ARBA" id="ARBA00022448"/>
    </source>
</evidence>
<dbReference type="NCBIfam" id="NF045767">
    <property type="entry name" value="RuberyRbr"/>
    <property type="match status" value="1"/>
</dbReference>
<keyword evidence="8" id="KW-1185">Reference proteome</keyword>
<name>B0NFT8_CLOS5</name>